<evidence type="ECO:0000313" key="2">
    <source>
        <dbReference type="Proteomes" id="UP000054007"/>
    </source>
</evidence>
<gene>
    <name evidence="1" type="ORF">CYLTODRAFT_426763</name>
</gene>
<evidence type="ECO:0000313" key="1">
    <source>
        <dbReference type="EMBL" id="KIY62639.1"/>
    </source>
</evidence>
<dbReference type="Proteomes" id="UP000054007">
    <property type="component" value="Unassembled WGS sequence"/>
</dbReference>
<sequence length="266" mass="29695">MSNLWSKICILSRFEPLSDKALELVRGAIRCSGDIPLDIIIPHSGWDQLADALLKESHRWRSIDFGLDPPTAPQLRALKGKIPHLECLALDCKEVDVAYLGAISEAFRDAPAIRRLACSTNIFAAEFPWHHLVEVGLSPFTAGPPPPSSMDLVLKVMLLPSLRVLYLPEIVPPTRCEVRNPGIQKLRYEARMFGRHGLWLQFLDLPSLTTAEIHGEYLDAFTQLVHRSACPLTCLHVPFFSIRTPRAHDALESLLLATPQLSTLCL</sequence>
<accession>A0A0D7AXN9</accession>
<organism evidence="1 2">
    <name type="scientific">Cylindrobasidium torrendii FP15055 ss-10</name>
    <dbReference type="NCBI Taxonomy" id="1314674"/>
    <lineage>
        <taxon>Eukaryota</taxon>
        <taxon>Fungi</taxon>
        <taxon>Dikarya</taxon>
        <taxon>Basidiomycota</taxon>
        <taxon>Agaricomycotina</taxon>
        <taxon>Agaricomycetes</taxon>
        <taxon>Agaricomycetidae</taxon>
        <taxon>Agaricales</taxon>
        <taxon>Marasmiineae</taxon>
        <taxon>Physalacriaceae</taxon>
        <taxon>Cylindrobasidium</taxon>
    </lineage>
</organism>
<reference evidence="1 2" key="1">
    <citation type="journal article" date="2015" name="Fungal Genet. Biol.">
        <title>Evolution of novel wood decay mechanisms in Agaricales revealed by the genome sequences of Fistulina hepatica and Cylindrobasidium torrendii.</title>
        <authorList>
            <person name="Floudas D."/>
            <person name="Held B.W."/>
            <person name="Riley R."/>
            <person name="Nagy L.G."/>
            <person name="Koehler G."/>
            <person name="Ransdell A.S."/>
            <person name="Younus H."/>
            <person name="Chow J."/>
            <person name="Chiniquy J."/>
            <person name="Lipzen A."/>
            <person name="Tritt A."/>
            <person name="Sun H."/>
            <person name="Haridas S."/>
            <person name="LaButti K."/>
            <person name="Ohm R.A."/>
            <person name="Kues U."/>
            <person name="Blanchette R.A."/>
            <person name="Grigoriev I.V."/>
            <person name="Minto R.E."/>
            <person name="Hibbett D.S."/>
        </authorList>
    </citation>
    <scope>NUCLEOTIDE SEQUENCE [LARGE SCALE GENOMIC DNA]</scope>
    <source>
        <strain evidence="1 2">FP15055 ss-10</strain>
    </source>
</reference>
<name>A0A0D7AXN9_9AGAR</name>
<evidence type="ECO:0008006" key="3">
    <source>
        <dbReference type="Google" id="ProtNLM"/>
    </source>
</evidence>
<protein>
    <recommendedName>
        <fullName evidence="3">F-box domain-containing protein</fullName>
    </recommendedName>
</protein>
<dbReference type="AlphaFoldDB" id="A0A0D7AXN9"/>
<dbReference type="EMBL" id="KN880762">
    <property type="protein sequence ID" value="KIY62639.1"/>
    <property type="molecule type" value="Genomic_DNA"/>
</dbReference>
<proteinExistence type="predicted"/>
<keyword evidence="2" id="KW-1185">Reference proteome</keyword>